<dbReference type="OrthoDB" id="10251809at2759"/>
<name>A0A836K8Y2_9TRYP</name>
<dbReference type="Proteomes" id="UP000673552">
    <property type="component" value="Chromosome 36"/>
</dbReference>
<dbReference type="RefSeq" id="XP_067174403.1">
    <property type="nucleotide sequence ID" value="XM_067318298.1"/>
</dbReference>
<sequence length="485" mass="52414">MSQPCNGISEHPYAEATLASAKRTPSTPQTAPSPWTTSIVESTVACTEDKVFVIGGFDAYKQRLVSYTRMWDAGTHTWTRLPDAPVRVAHASAAAVPGEGSIVLFGGWDGEKCSAELWHLHPRRPDEAAAVGDVVPQPGRGGAGGGGSAANSVNARVRSLKGDDEALLQWDRLEVDPQLCARPVGRYGHAVASGVSAAASRWNTDLPQSPAAGSLEPRDEASRSAGAAVVLSDVSTLTAMEPVLYVFGGNDSISQLNDVWRLWLAPSFQQRVALWERLEFAAGVRPCPREDAVLAFDAALQRLWLYGGRTATDVLDDVWYLSLSSASSSSGSTWTPVYPLGGHFFAPSRTGLSQWFMPASAVVERGSLYVLFSNTPTSAKHRVASDRVPLYRFCLTTYQWLFLPLSEEEVASNRSSTSLQTSLRSTPQPSSFCFVASCACSRFLFWLKDVVDDEFSVSPSTPTVVHVELNVPAAKSAKRRADRSR</sequence>
<dbReference type="GeneID" id="92510810"/>
<reference evidence="1 2" key="1">
    <citation type="submission" date="2021-03" db="EMBL/GenBank/DDBJ databases">
        <title>Leishmania (Mundinia) martiniquensis Genome sequencing and assembly.</title>
        <authorList>
            <person name="Almutairi H."/>
            <person name="Gatherer D."/>
        </authorList>
    </citation>
    <scope>NUCLEOTIDE SEQUENCE [LARGE SCALE GENOMIC DNA]</scope>
    <source>
        <strain evidence="1">LSCM1</strain>
    </source>
</reference>
<dbReference type="EMBL" id="JAFEUZ010000036">
    <property type="protein sequence ID" value="KAG5464466.1"/>
    <property type="molecule type" value="Genomic_DNA"/>
</dbReference>
<dbReference type="Pfam" id="PF01344">
    <property type="entry name" value="Kelch_1"/>
    <property type="match status" value="1"/>
</dbReference>
<comment type="caution">
    <text evidence="1">The sequence shown here is derived from an EMBL/GenBank/DDBJ whole genome shotgun (WGS) entry which is preliminary data.</text>
</comment>
<dbReference type="InterPro" id="IPR006652">
    <property type="entry name" value="Kelch_1"/>
</dbReference>
<dbReference type="Gene3D" id="2.120.10.80">
    <property type="entry name" value="Kelch-type beta propeller"/>
    <property type="match status" value="2"/>
</dbReference>
<dbReference type="SMART" id="SM00612">
    <property type="entry name" value="Kelch"/>
    <property type="match status" value="1"/>
</dbReference>
<dbReference type="KEGG" id="lmat:92510810"/>
<evidence type="ECO:0000313" key="2">
    <source>
        <dbReference type="Proteomes" id="UP000673552"/>
    </source>
</evidence>
<proteinExistence type="predicted"/>
<keyword evidence="2" id="KW-1185">Reference proteome</keyword>
<protein>
    <submittedName>
        <fullName evidence="1">Uncharacterized protein</fullName>
    </submittedName>
</protein>
<organism evidence="1 2">
    <name type="scientific">Leishmania martiniquensis</name>
    <dbReference type="NCBI Taxonomy" id="1580590"/>
    <lineage>
        <taxon>Eukaryota</taxon>
        <taxon>Discoba</taxon>
        <taxon>Euglenozoa</taxon>
        <taxon>Kinetoplastea</taxon>
        <taxon>Metakinetoplastina</taxon>
        <taxon>Trypanosomatida</taxon>
        <taxon>Trypanosomatidae</taxon>
        <taxon>Leishmaniinae</taxon>
        <taxon>Leishmania</taxon>
    </lineage>
</organism>
<gene>
    <name evidence="1" type="ORF">LSCM1_00655</name>
</gene>
<dbReference type="PANTHER" id="PTHR23244:SF498">
    <property type="entry name" value="C2 DOMAIN-CONTAINING PROTEIN"/>
    <property type="match status" value="1"/>
</dbReference>
<evidence type="ECO:0000313" key="1">
    <source>
        <dbReference type="EMBL" id="KAG5464466.1"/>
    </source>
</evidence>
<accession>A0A836K8Y2</accession>
<dbReference type="AlphaFoldDB" id="A0A836K8Y2"/>
<dbReference type="SUPFAM" id="SSF117281">
    <property type="entry name" value="Kelch motif"/>
    <property type="match status" value="1"/>
</dbReference>
<dbReference type="PANTHER" id="PTHR23244">
    <property type="entry name" value="KELCH REPEAT DOMAIN"/>
    <property type="match status" value="1"/>
</dbReference>
<dbReference type="InterPro" id="IPR015915">
    <property type="entry name" value="Kelch-typ_b-propeller"/>
</dbReference>